<evidence type="ECO:0000259" key="8">
    <source>
        <dbReference type="PROSITE" id="PS50928"/>
    </source>
</evidence>
<keyword evidence="3" id="KW-1003">Cell membrane</keyword>
<feature type="domain" description="ABC transmembrane type-1" evidence="8">
    <location>
        <begin position="90"/>
        <end position="295"/>
    </location>
</feature>
<keyword evidence="4 7" id="KW-0812">Transmembrane</keyword>
<feature type="transmembrane region" description="Helical" evidence="7">
    <location>
        <begin position="215"/>
        <end position="233"/>
    </location>
</feature>
<proteinExistence type="inferred from homology"/>
<organism evidence="9 10">
    <name type="scientific">Clostridium aceticum</name>
    <dbReference type="NCBI Taxonomy" id="84022"/>
    <lineage>
        <taxon>Bacteria</taxon>
        <taxon>Bacillati</taxon>
        <taxon>Bacillota</taxon>
        <taxon>Clostridia</taxon>
        <taxon>Eubacteriales</taxon>
        <taxon>Clostridiaceae</taxon>
        <taxon>Clostridium</taxon>
    </lineage>
</organism>
<dbReference type="SUPFAM" id="SSF161098">
    <property type="entry name" value="MetI-like"/>
    <property type="match status" value="1"/>
</dbReference>
<dbReference type="GO" id="GO:0055085">
    <property type="term" value="P:transmembrane transport"/>
    <property type="evidence" value="ECO:0007669"/>
    <property type="project" value="InterPro"/>
</dbReference>
<name>A0A0G3WG86_9CLOT</name>
<dbReference type="PATRIC" id="fig|84022.6.peg.3543"/>
<protein>
    <submittedName>
        <fullName evidence="9">ABC-type nitrate/sulfonate/bicarbonate transport system, permease component</fullName>
    </submittedName>
</protein>
<keyword evidence="6 7" id="KW-0472">Membrane</keyword>
<feature type="transmembrane region" description="Helical" evidence="7">
    <location>
        <begin position="137"/>
        <end position="159"/>
    </location>
</feature>
<dbReference type="OrthoDB" id="9796361at2"/>
<dbReference type="PANTHER" id="PTHR30151">
    <property type="entry name" value="ALKANE SULFONATE ABC TRANSPORTER-RELATED, MEMBRANE SUBUNIT"/>
    <property type="match status" value="1"/>
</dbReference>
<evidence type="ECO:0000256" key="7">
    <source>
        <dbReference type="RuleBase" id="RU363032"/>
    </source>
</evidence>
<dbReference type="STRING" id="84022.CACET_c34620"/>
<sequence>MKSKVNALDLKHYKTNEVSESIKRPLKWNRINIKHRLITLICPIIFIVFWQFLAVKMNNPVVLPTFTSVLSILVNPTVSLLGIGSLGYNLFISFLRVFTGYLAAVIVAVPLGVLMGYNNTIYRLLSNFLGIFRPVPPLAWVPLVLAWFGITSMAIFFPIESGPAYIYLRNIRLSMVFIIFIGGFFPILTSTIYGVRNVRKSLIDATMTLGAKKHHILLKVIIPSAMPSIINGLRTGLGVAWMCLVSAEMLPGSIAGVGYLITHAYQLARTDVVISGMITIGIIGVLLDSLFRLLEDTKYKWQKNVQ</sequence>
<feature type="transmembrane region" description="Helical" evidence="7">
    <location>
        <begin position="273"/>
        <end position="294"/>
    </location>
</feature>
<keyword evidence="5 7" id="KW-1133">Transmembrane helix</keyword>
<dbReference type="PANTHER" id="PTHR30151:SF0">
    <property type="entry name" value="ABC TRANSPORTER PERMEASE PROTEIN MJ0413-RELATED"/>
    <property type="match status" value="1"/>
</dbReference>
<dbReference type="AlphaFoldDB" id="A0A0G3WG86"/>
<evidence type="ECO:0000256" key="4">
    <source>
        <dbReference type="ARBA" id="ARBA00022692"/>
    </source>
</evidence>
<comment type="similarity">
    <text evidence="7">Belongs to the binding-protein-dependent transport system permease family.</text>
</comment>
<feature type="transmembrane region" description="Helical" evidence="7">
    <location>
        <begin position="171"/>
        <end position="195"/>
    </location>
</feature>
<feature type="transmembrane region" description="Helical" evidence="7">
    <location>
        <begin position="95"/>
        <end position="117"/>
    </location>
</feature>
<dbReference type="Pfam" id="PF00528">
    <property type="entry name" value="BPD_transp_1"/>
    <property type="match status" value="1"/>
</dbReference>
<dbReference type="Proteomes" id="UP000035704">
    <property type="component" value="Chromosome"/>
</dbReference>
<dbReference type="KEGG" id="cace:CACET_c34620"/>
<dbReference type="InterPro" id="IPR000515">
    <property type="entry name" value="MetI-like"/>
</dbReference>
<evidence type="ECO:0000313" key="9">
    <source>
        <dbReference type="EMBL" id="AKL96905.1"/>
    </source>
</evidence>
<dbReference type="EMBL" id="CP009687">
    <property type="protein sequence ID" value="AKL96905.1"/>
    <property type="molecule type" value="Genomic_DNA"/>
</dbReference>
<evidence type="ECO:0000256" key="6">
    <source>
        <dbReference type="ARBA" id="ARBA00023136"/>
    </source>
</evidence>
<evidence type="ECO:0000313" key="10">
    <source>
        <dbReference type="Proteomes" id="UP000035704"/>
    </source>
</evidence>
<gene>
    <name evidence="9" type="ORF">CACET_c34620</name>
</gene>
<evidence type="ECO:0000256" key="1">
    <source>
        <dbReference type="ARBA" id="ARBA00004651"/>
    </source>
</evidence>
<accession>A0A0G3WG86</accession>
<evidence type="ECO:0000256" key="2">
    <source>
        <dbReference type="ARBA" id="ARBA00022448"/>
    </source>
</evidence>
<feature type="transmembrane region" description="Helical" evidence="7">
    <location>
        <begin position="37"/>
        <end position="55"/>
    </location>
</feature>
<dbReference type="InterPro" id="IPR035906">
    <property type="entry name" value="MetI-like_sf"/>
</dbReference>
<keyword evidence="2 7" id="KW-0813">Transport</keyword>
<feature type="transmembrane region" description="Helical" evidence="7">
    <location>
        <begin position="61"/>
        <end position="83"/>
    </location>
</feature>
<reference evidence="9 10" key="1">
    <citation type="submission" date="2014-10" db="EMBL/GenBank/DDBJ databases">
        <title>Genome sequence of Clostridium aceticum DSM 1496.</title>
        <authorList>
            <person name="Poehlein A."/>
            <person name="Schiel-Bengelsdorf B."/>
            <person name="Gottschalk G."/>
            <person name="Duerre P."/>
            <person name="Daniel R."/>
        </authorList>
    </citation>
    <scope>NUCLEOTIDE SEQUENCE [LARGE SCALE GENOMIC DNA]</scope>
    <source>
        <strain evidence="9 10">DSM 1496</strain>
    </source>
</reference>
<dbReference type="PROSITE" id="PS50928">
    <property type="entry name" value="ABC_TM1"/>
    <property type="match status" value="1"/>
</dbReference>
<keyword evidence="10" id="KW-1185">Reference proteome</keyword>
<dbReference type="GO" id="GO:0005886">
    <property type="term" value="C:plasma membrane"/>
    <property type="evidence" value="ECO:0007669"/>
    <property type="project" value="UniProtKB-SubCell"/>
</dbReference>
<dbReference type="Gene3D" id="1.10.3720.10">
    <property type="entry name" value="MetI-like"/>
    <property type="match status" value="1"/>
</dbReference>
<dbReference type="CDD" id="cd06261">
    <property type="entry name" value="TM_PBP2"/>
    <property type="match status" value="1"/>
</dbReference>
<feature type="transmembrane region" description="Helical" evidence="7">
    <location>
        <begin position="240"/>
        <end position="261"/>
    </location>
</feature>
<evidence type="ECO:0000256" key="5">
    <source>
        <dbReference type="ARBA" id="ARBA00022989"/>
    </source>
</evidence>
<dbReference type="RefSeq" id="WP_082058152.1">
    <property type="nucleotide sequence ID" value="NZ_CP009687.1"/>
</dbReference>
<evidence type="ECO:0000256" key="3">
    <source>
        <dbReference type="ARBA" id="ARBA00022475"/>
    </source>
</evidence>
<comment type="subcellular location">
    <subcellularLocation>
        <location evidence="1 7">Cell membrane</location>
        <topology evidence="1 7">Multi-pass membrane protein</topology>
    </subcellularLocation>
</comment>